<dbReference type="Pfam" id="PF01547">
    <property type="entry name" value="SBP_bac_1"/>
    <property type="match status" value="1"/>
</dbReference>
<evidence type="ECO:0000256" key="3">
    <source>
        <dbReference type="ARBA" id="ARBA00022448"/>
    </source>
</evidence>
<dbReference type="EMBL" id="CAKMMF010000024">
    <property type="protein sequence ID" value="CAH1215264.1"/>
    <property type="molecule type" value="Genomic_DNA"/>
</dbReference>
<accession>A0ABN8GQ47</accession>
<comment type="similarity">
    <text evidence="2">Belongs to the bacterial solute-binding protein 1 family.</text>
</comment>
<dbReference type="Gene3D" id="3.40.190.10">
    <property type="entry name" value="Periplasmic binding protein-like II"/>
    <property type="match status" value="1"/>
</dbReference>
<dbReference type="PANTHER" id="PTHR43649">
    <property type="entry name" value="ARABINOSE-BINDING PROTEIN-RELATED"/>
    <property type="match status" value="1"/>
</dbReference>
<keyword evidence="3" id="KW-0813">Transport</keyword>
<reference evidence="5" key="1">
    <citation type="submission" date="2022-01" db="EMBL/GenBank/DDBJ databases">
        <authorList>
            <person name="Criscuolo A."/>
        </authorList>
    </citation>
    <scope>NUCLEOTIDE SEQUENCE</scope>
    <source>
        <strain evidence="5">CIP111893</strain>
    </source>
</reference>
<dbReference type="InterPro" id="IPR006059">
    <property type="entry name" value="SBP"/>
</dbReference>
<evidence type="ECO:0000256" key="4">
    <source>
        <dbReference type="ARBA" id="ARBA00022729"/>
    </source>
</evidence>
<organism evidence="5 6">
    <name type="scientific">Paenibacillus plantiphilus</name>
    <dbReference type="NCBI Taxonomy" id="2905650"/>
    <lineage>
        <taxon>Bacteria</taxon>
        <taxon>Bacillati</taxon>
        <taxon>Bacillota</taxon>
        <taxon>Bacilli</taxon>
        <taxon>Bacillales</taxon>
        <taxon>Paenibacillaceae</taxon>
        <taxon>Paenibacillus</taxon>
    </lineage>
</organism>
<dbReference type="Proteomes" id="UP000838686">
    <property type="component" value="Unassembled WGS sequence"/>
</dbReference>
<sequence length="498" mass="56851">MRMPSDPLFLVCISILNSYWKVMRICSNVCVNKLNYTRNSHKLRGAIAMVNKIIYPCITLLLALSFILSSCSNNANEELQEIDMNAEATLKVMYYDEKAFFENYGNYFTSQYPNVQLEVISTQSNFLLPKTKQEEHYYKLIEDHKPDVILIDESYMETMVDKELLYRLDSAIQRDAFDVDSILPFVIERIKGMGAGSIYGLATSFHTYAIYYNIDLFNQYKIDLPRDRMTWEELLELAARFPTTGQEDERVYGYAYTYLVSDPLPAMIVDIGKTKGLSYISSDAKQVTMDTEQWRDIIQNVVKTYQSGTIYTSREQGPNELFMKGRLAMRYESSSYRNRIASYTSKDKPLNWGIASTPVDPASPNQSLYSQLSDLFGVNSQSSNKSLAWAFVKFVNSEPLAKTLLNTTDGALPVRPAVISEANNKLDAFYTLTELQENSKRYKLLPPNFNIYPVLSRAVSGMIAGELTIDQAIQQLQEQGNEALDRAYKEESILMISE</sequence>
<proteinExistence type="inferred from homology"/>
<comment type="subcellular location">
    <subcellularLocation>
        <location evidence="1">Cell envelope</location>
    </subcellularLocation>
</comment>
<comment type="caution">
    <text evidence="5">The sequence shown here is derived from an EMBL/GenBank/DDBJ whole genome shotgun (WGS) entry which is preliminary data.</text>
</comment>
<dbReference type="PANTHER" id="PTHR43649:SF31">
    <property type="entry name" value="SN-GLYCEROL-3-PHOSPHATE-BINDING PERIPLASMIC PROTEIN UGPB"/>
    <property type="match status" value="1"/>
</dbReference>
<dbReference type="SUPFAM" id="SSF53850">
    <property type="entry name" value="Periplasmic binding protein-like II"/>
    <property type="match status" value="1"/>
</dbReference>
<evidence type="ECO:0000313" key="5">
    <source>
        <dbReference type="EMBL" id="CAH1215264.1"/>
    </source>
</evidence>
<evidence type="ECO:0000313" key="6">
    <source>
        <dbReference type="Proteomes" id="UP000838686"/>
    </source>
</evidence>
<name>A0ABN8GQ47_9BACL</name>
<evidence type="ECO:0000256" key="1">
    <source>
        <dbReference type="ARBA" id="ARBA00004196"/>
    </source>
</evidence>
<keyword evidence="4" id="KW-0732">Signal</keyword>
<protein>
    <recommendedName>
        <fullName evidence="7">Extracellular solute-binding protein</fullName>
    </recommendedName>
</protein>
<gene>
    <name evidence="5" type="ORF">PAECIP111893_03906</name>
</gene>
<evidence type="ECO:0000256" key="2">
    <source>
        <dbReference type="ARBA" id="ARBA00008520"/>
    </source>
</evidence>
<dbReference type="InterPro" id="IPR050490">
    <property type="entry name" value="Bact_solute-bd_prot1"/>
</dbReference>
<keyword evidence="6" id="KW-1185">Reference proteome</keyword>
<evidence type="ECO:0008006" key="7">
    <source>
        <dbReference type="Google" id="ProtNLM"/>
    </source>
</evidence>